<dbReference type="PANTHER" id="PTHR31047:SF0">
    <property type="entry name" value="MEIOTICALLY UP-REGULATED GENE 157 PROTEIN"/>
    <property type="match status" value="1"/>
</dbReference>
<evidence type="ECO:0008006" key="3">
    <source>
        <dbReference type="Google" id="ProtNLM"/>
    </source>
</evidence>
<accession>A0A8J3FGY2</accession>
<dbReference type="Gene3D" id="1.50.10.10">
    <property type="match status" value="1"/>
</dbReference>
<comment type="caution">
    <text evidence="1">The sequence shown here is derived from an EMBL/GenBank/DDBJ whole genome shotgun (WGS) entry which is preliminary data.</text>
</comment>
<dbReference type="EMBL" id="BMNR01000003">
    <property type="protein sequence ID" value="GGK23934.1"/>
    <property type="molecule type" value="Genomic_DNA"/>
</dbReference>
<reference evidence="1" key="2">
    <citation type="submission" date="2020-09" db="EMBL/GenBank/DDBJ databases">
        <authorList>
            <person name="Sun Q."/>
            <person name="Ohkuma M."/>
        </authorList>
    </citation>
    <scope>NUCLEOTIDE SEQUENCE</scope>
    <source>
        <strain evidence="1">JCM 12862</strain>
    </source>
</reference>
<evidence type="ECO:0000313" key="1">
    <source>
        <dbReference type="EMBL" id="GGK23934.1"/>
    </source>
</evidence>
<dbReference type="Pfam" id="PF06824">
    <property type="entry name" value="Glyco_hydro_125"/>
    <property type="match status" value="1"/>
</dbReference>
<dbReference type="PANTHER" id="PTHR31047">
    <property type="entry name" value="MEIOTICALLY UP-REGULATED GENE 157 PROTEIN"/>
    <property type="match status" value="1"/>
</dbReference>
<protein>
    <recommendedName>
        <fullName evidence="3">Metal-independent alpha-mannosidase</fullName>
    </recommendedName>
</protein>
<dbReference type="InterPro" id="IPR008928">
    <property type="entry name" value="6-hairpin_glycosidase_sf"/>
</dbReference>
<gene>
    <name evidence="1" type="ORF">GCM10007962_17710</name>
</gene>
<sequence>MKRRNFIVQSSLFTAGALVMPKNMVLVSQNKFVSKRPKLADRNFVSKAVEQLIKEVKAVIKDEEMSWLFENCYPNTLDTTIDFEMIDRKPDTFVITGDIDAMWLRDSTAQVWPYLPLINEDEKLKKLVQGLINRQVKCVLLDPYANAFYKDTTKISEWKSDQKLMLPGVHERKWEIDSLCYVVRLANEYYQITKDTSIFDDDFNKAMQLIVKTFKTEQRKHHESEYVFSRLTTSVIDSPPFGGTGRPVKPNGLICSMFRPSDDSTLFPYLIPSNIFAVLSLRQLETIYKEAYKDNEFANMCKQLADEIATAIKEFAVTEHLNFGKMYAYEIDGYGNKLFMDDANVPSLMSLAYLGAHKPTDELYKNTRRFLLSDNNPYFLKGKYAEGQGSPHTGKNKIWPMGIILRAMTSTDTDEIIKCLKMLKATHAGTGFMHEGFDKDNPNDYSRDWFAWANTLFGELIIKLFKENKELLSLTY</sequence>
<dbReference type="SUPFAM" id="SSF48208">
    <property type="entry name" value="Six-hairpin glycosidases"/>
    <property type="match status" value="1"/>
</dbReference>
<organism evidence="1 2">
    <name type="scientific">Yeosuana aromativorans</name>
    <dbReference type="NCBI Taxonomy" id="288019"/>
    <lineage>
        <taxon>Bacteria</taxon>
        <taxon>Pseudomonadati</taxon>
        <taxon>Bacteroidota</taxon>
        <taxon>Flavobacteriia</taxon>
        <taxon>Flavobacteriales</taxon>
        <taxon>Flavobacteriaceae</taxon>
        <taxon>Yeosuana</taxon>
    </lineage>
</organism>
<dbReference type="InterPro" id="IPR012341">
    <property type="entry name" value="6hp_glycosidase-like_sf"/>
</dbReference>
<reference evidence="1" key="1">
    <citation type="journal article" date="2014" name="Int. J. Syst. Evol. Microbiol.">
        <title>Complete genome sequence of Corynebacterium casei LMG S-19264T (=DSM 44701T), isolated from a smear-ripened cheese.</title>
        <authorList>
            <consortium name="US DOE Joint Genome Institute (JGI-PGF)"/>
            <person name="Walter F."/>
            <person name="Albersmeier A."/>
            <person name="Kalinowski J."/>
            <person name="Ruckert C."/>
        </authorList>
    </citation>
    <scope>NUCLEOTIDE SEQUENCE</scope>
    <source>
        <strain evidence="1">JCM 12862</strain>
    </source>
</reference>
<dbReference type="SMART" id="SM01149">
    <property type="entry name" value="DUF1237"/>
    <property type="match status" value="1"/>
</dbReference>
<dbReference type="PIRSF" id="PIRSF028846">
    <property type="entry name" value="UCP028846"/>
    <property type="match status" value="1"/>
</dbReference>
<name>A0A8J3FGY2_9FLAO</name>
<proteinExistence type="predicted"/>
<dbReference type="RefSeq" id="WP_188652147.1">
    <property type="nucleotide sequence ID" value="NZ_BMNR01000003.1"/>
</dbReference>
<keyword evidence="2" id="KW-1185">Reference proteome</keyword>
<dbReference type="AlphaFoldDB" id="A0A8J3FGY2"/>
<dbReference type="GO" id="GO:0005975">
    <property type="term" value="P:carbohydrate metabolic process"/>
    <property type="evidence" value="ECO:0007669"/>
    <property type="project" value="InterPro"/>
</dbReference>
<dbReference type="Proteomes" id="UP000612329">
    <property type="component" value="Unassembled WGS sequence"/>
</dbReference>
<evidence type="ECO:0000313" key="2">
    <source>
        <dbReference type="Proteomes" id="UP000612329"/>
    </source>
</evidence>
<dbReference type="InterPro" id="IPR008313">
    <property type="entry name" value="GH125"/>
</dbReference>